<gene>
    <name evidence="1" type="ORF">SDC9_35132</name>
</gene>
<dbReference type="SUPFAM" id="SSF56507">
    <property type="entry name" value="Methionine synthase activation domain-like"/>
    <property type="match status" value="1"/>
</dbReference>
<organism evidence="1">
    <name type="scientific">bioreactor metagenome</name>
    <dbReference type="NCBI Taxonomy" id="1076179"/>
    <lineage>
        <taxon>unclassified sequences</taxon>
        <taxon>metagenomes</taxon>
        <taxon>ecological metagenomes</taxon>
    </lineage>
</organism>
<dbReference type="Gene3D" id="3.40.109.40">
    <property type="match status" value="1"/>
</dbReference>
<name>A0A644VCW2_9ZZZZ</name>
<sequence>MTTVGQINLFNPILNNIDRTETKRYAGMGRSIHFPEAIVSEACSIVMLEKHIKTVWTLYEYDCTLGCISGDYKIVSKGLLKHLSGSKQVILMAATVGDSVEIASKKYFEQGEYALGLLIDAAATAAVEQAANALCAMLTAQFINQGITLTARFSPGYGDWSLEEQEKVAPLAHIKAIGVNLTNAKMLIPRKSITAVVGLQTVGGKDSKTGCGQCTQKDCIMRRIK</sequence>
<evidence type="ECO:0008006" key="2">
    <source>
        <dbReference type="Google" id="ProtNLM"/>
    </source>
</evidence>
<proteinExistence type="predicted"/>
<protein>
    <recommendedName>
        <fullName evidence="2">AdoMet activation domain-containing protein</fullName>
    </recommendedName>
</protein>
<evidence type="ECO:0000313" key="1">
    <source>
        <dbReference type="EMBL" id="MPL89101.1"/>
    </source>
</evidence>
<accession>A0A644VCW2</accession>
<dbReference type="AlphaFoldDB" id="A0A644VCW2"/>
<dbReference type="GO" id="GO:0008705">
    <property type="term" value="F:methionine synthase activity"/>
    <property type="evidence" value="ECO:0007669"/>
    <property type="project" value="InterPro"/>
</dbReference>
<comment type="caution">
    <text evidence="1">The sequence shown here is derived from an EMBL/GenBank/DDBJ whole genome shotgun (WGS) entry which is preliminary data.</text>
</comment>
<dbReference type="InterPro" id="IPR037010">
    <property type="entry name" value="VitB12-dep_Met_synth_activ_sf"/>
</dbReference>
<dbReference type="EMBL" id="VSSQ01000273">
    <property type="protein sequence ID" value="MPL89101.1"/>
    <property type="molecule type" value="Genomic_DNA"/>
</dbReference>
<reference evidence="1" key="1">
    <citation type="submission" date="2019-08" db="EMBL/GenBank/DDBJ databases">
        <authorList>
            <person name="Kucharzyk K."/>
            <person name="Murdoch R.W."/>
            <person name="Higgins S."/>
            <person name="Loffler F."/>
        </authorList>
    </citation>
    <scope>NUCLEOTIDE SEQUENCE</scope>
</reference>